<evidence type="ECO:0000259" key="1">
    <source>
        <dbReference type="Pfam" id="PF20231"/>
    </source>
</evidence>
<accession>A0A6A4IH01</accession>
<gene>
    <name evidence="2" type="ORF">BT96DRAFT_953220</name>
</gene>
<dbReference type="Pfam" id="PF20231">
    <property type="entry name" value="DUF6589"/>
    <property type="match status" value="1"/>
</dbReference>
<protein>
    <recommendedName>
        <fullName evidence="1">DUF6589 domain-containing protein</fullName>
    </recommendedName>
</protein>
<dbReference type="Proteomes" id="UP000799118">
    <property type="component" value="Unassembled WGS sequence"/>
</dbReference>
<keyword evidence="3" id="KW-1185">Reference proteome</keyword>
<feature type="domain" description="DUF6589" evidence="1">
    <location>
        <begin position="4"/>
        <end position="315"/>
    </location>
</feature>
<dbReference type="AlphaFoldDB" id="A0A6A4IH01"/>
<reference evidence="2" key="1">
    <citation type="journal article" date="2019" name="Environ. Microbiol.">
        <title>Fungal ecological strategies reflected in gene transcription - a case study of two litter decomposers.</title>
        <authorList>
            <person name="Barbi F."/>
            <person name="Kohler A."/>
            <person name="Barry K."/>
            <person name="Baskaran P."/>
            <person name="Daum C."/>
            <person name="Fauchery L."/>
            <person name="Ihrmark K."/>
            <person name="Kuo A."/>
            <person name="LaButti K."/>
            <person name="Lipzen A."/>
            <person name="Morin E."/>
            <person name="Grigoriev I.V."/>
            <person name="Henrissat B."/>
            <person name="Lindahl B."/>
            <person name="Martin F."/>
        </authorList>
    </citation>
    <scope>NUCLEOTIDE SEQUENCE</scope>
    <source>
        <strain evidence="2">JB14</strain>
    </source>
</reference>
<dbReference type="OrthoDB" id="4743193at2759"/>
<evidence type="ECO:0000313" key="3">
    <source>
        <dbReference type="Proteomes" id="UP000799118"/>
    </source>
</evidence>
<sequence length="372" mass="42721">MLEWVILFHGDLLTKEQLDSVHASRSIENSAKARFQHIIFIPGLFHYKMACVDTFWRIWVKPKEGRQDESSMMEHMGTLRPDDTGKFGSLPGFRMVHDAINHDLTASLLDCWLLEAKKRFPSCSSLDDFAAAGLSWEEIVAMSEDIVENYVATSPVITELRDKRPQHRDHRFENQILRNRNELLYIDMCYAINAGDIGCVEASIAPWVLMFRATGKHKYATHMLNFIKDLKDRYPPELSRIIRMNWLVNPSGRPDSFCGVDWLVELNNLYTKVIYAGGSSNHTINHIIKESPLIELYRECHMAVEHGFHLVNQTVWHAPPNMKLIFRLLGKKFTKNTPHAFTVGQNCYSANIEDETDEPTGIEPDDLGAEFT</sequence>
<proteinExistence type="predicted"/>
<organism evidence="2 3">
    <name type="scientific">Gymnopus androsaceus JB14</name>
    <dbReference type="NCBI Taxonomy" id="1447944"/>
    <lineage>
        <taxon>Eukaryota</taxon>
        <taxon>Fungi</taxon>
        <taxon>Dikarya</taxon>
        <taxon>Basidiomycota</taxon>
        <taxon>Agaricomycotina</taxon>
        <taxon>Agaricomycetes</taxon>
        <taxon>Agaricomycetidae</taxon>
        <taxon>Agaricales</taxon>
        <taxon>Marasmiineae</taxon>
        <taxon>Omphalotaceae</taxon>
        <taxon>Gymnopus</taxon>
    </lineage>
</organism>
<dbReference type="EMBL" id="ML769386">
    <property type="protein sequence ID" value="KAE9409896.1"/>
    <property type="molecule type" value="Genomic_DNA"/>
</dbReference>
<name>A0A6A4IH01_9AGAR</name>
<evidence type="ECO:0000313" key="2">
    <source>
        <dbReference type="EMBL" id="KAE9409896.1"/>
    </source>
</evidence>
<dbReference type="InterPro" id="IPR046496">
    <property type="entry name" value="DUF6589"/>
</dbReference>